<proteinExistence type="predicted"/>
<name>A0A402DFQ4_MICAE</name>
<protein>
    <recommendedName>
        <fullName evidence="4">DUF732 domain-containing protein</fullName>
    </recommendedName>
</protein>
<evidence type="ECO:0000313" key="2">
    <source>
        <dbReference type="EMBL" id="GCE61042.1"/>
    </source>
</evidence>
<gene>
    <name evidence="2" type="ORF">MiAbB_02973</name>
</gene>
<reference evidence="3" key="1">
    <citation type="submission" date="2018-12" db="EMBL/GenBank/DDBJ databases">
        <title>Genome sequence of Microcystis aeruginosa NIES-4285.</title>
        <authorList>
            <person name="Tanabe Y."/>
        </authorList>
    </citation>
    <scope>NUCLEOTIDE SEQUENCE [LARGE SCALE GENOMIC DNA]</scope>
    <source>
        <strain evidence="3">NIES-4285</strain>
    </source>
</reference>
<feature type="chain" id="PRO_5019039721" description="DUF732 domain-containing protein" evidence="1">
    <location>
        <begin position="20"/>
        <end position="102"/>
    </location>
</feature>
<evidence type="ECO:0000313" key="3">
    <source>
        <dbReference type="Proteomes" id="UP000289660"/>
    </source>
</evidence>
<organism evidence="2 3">
    <name type="scientific">Microcystis aeruginosa NIES-4285</name>
    <dbReference type="NCBI Taxonomy" id="2497681"/>
    <lineage>
        <taxon>Bacteria</taxon>
        <taxon>Bacillati</taxon>
        <taxon>Cyanobacteriota</taxon>
        <taxon>Cyanophyceae</taxon>
        <taxon>Oscillatoriophycideae</taxon>
        <taxon>Chroococcales</taxon>
        <taxon>Microcystaceae</taxon>
        <taxon>Microcystis</taxon>
    </lineage>
</organism>
<feature type="signal peptide" evidence="1">
    <location>
        <begin position="1"/>
        <end position="19"/>
    </location>
</feature>
<dbReference type="EMBL" id="BIFY01000055">
    <property type="protein sequence ID" value="GCE61042.1"/>
    <property type="molecule type" value="Genomic_DNA"/>
</dbReference>
<comment type="caution">
    <text evidence="2">The sequence shown here is derived from an EMBL/GenBank/DDBJ whole genome shotgun (WGS) entry which is preliminary data.</text>
</comment>
<sequence>MKAVLISLIFVLSPTAALSNTLRPLDTHTQEILEKRTCQHLKSGLTLGETVNAIKYAVEQNNSRDPSSTLQREVNDIINKARTEMIVKNALKNRCPEFLPRN</sequence>
<dbReference type="RefSeq" id="WP_042790688.1">
    <property type="nucleotide sequence ID" value="NZ_BIFY01000055.1"/>
</dbReference>
<dbReference type="Proteomes" id="UP000289660">
    <property type="component" value="Unassembled WGS sequence"/>
</dbReference>
<evidence type="ECO:0000256" key="1">
    <source>
        <dbReference type="SAM" id="SignalP"/>
    </source>
</evidence>
<dbReference type="AlphaFoldDB" id="A0A402DFQ4"/>
<evidence type="ECO:0008006" key="4">
    <source>
        <dbReference type="Google" id="ProtNLM"/>
    </source>
</evidence>
<accession>A0A402DFQ4</accession>
<keyword evidence="1" id="KW-0732">Signal</keyword>